<evidence type="ECO:0000313" key="2">
    <source>
        <dbReference type="EMBL" id="CAA9999174.1"/>
    </source>
</evidence>
<evidence type="ECO:0000256" key="1">
    <source>
        <dbReference type="SAM" id="MobiDB-lite"/>
    </source>
</evidence>
<dbReference type="EMBL" id="CADCXU010008326">
    <property type="protein sequence ID" value="CAA9999186.1"/>
    <property type="molecule type" value="Genomic_DNA"/>
</dbReference>
<sequence>MAGGTPRRELLAALGRLAVRPRAADATALVPQCRPPPRSDRWPSPPSPGHAEVNKPVPRRVWDGRRHRRTWNRRGGGNEGKPAVLG</sequence>
<dbReference type="EMBL" id="CADCXU010008325">
    <property type="protein sequence ID" value="CAA9999174.1"/>
    <property type="molecule type" value="Genomic_DNA"/>
</dbReference>
<reference evidence="3 4" key="1">
    <citation type="submission" date="2020-02" db="EMBL/GenBank/DDBJ databases">
        <authorList>
            <person name="Ferguson B K."/>
        </authorList>
    </citation>
    <scope>NUCLEOTIDE SEQUENCE [LARGE SCALE GENOMIC DNA]</scope>
</reference>
<feature type="region of interest" description="Disordered" evidence="1">
    <location>
        <begin position="25"/>
        <end position="86"/>
    </location>
</feature>
<dbReference type="AlphaFoldDB" id="A0A6H5GA05"/>
<organism evidence="3 4">
    <name type="scientific">Nesidiocoris tenuis</name>
    <dbReference type="NCBI Taxonomy" id="355587"/>
    <lineage>
        <taxon>Eukaryota</taxon>
        <taxon>Metazoa</taxon>
        <taxon>Ecdysozoa</taxon>
        <taxon>Arthropoda</taxon>
        <taxon>Hexapoda</taxon>
        <taxon>Insecta</taxon>
        <taxon>Pterygota</taxon>
        <taxon>Neoptera</taxon>
        <taxon>Paraneoptera</taxon>
        <taxon>Hemiptera</taxon>
        <taxon>Heteroptera</taxon>
        <taxon>Panheteroptera</taxon>
        <taxon>Cimicomorpha</taxon>
        <taxon>Miridae</taxon>
        <taxon>Dicyphina</taxon>
        <taxon>Nesidiocoris</taxon>
    </lineage>
</organism>
<evidence type="ECO:0000313" key="4">
    <source>
        <dbReference type="Proteomes" id="UP000479000"/>
    </source>
</evidence>
<evidence type="ECO:0000313" key="3">
    <source>
        <dbReference type="EMBL" id="CAA9999186.1"/>
    </source>
</evidence>
<dbReference type="Proteomes" id="UP000479000">
    <property type="component" value="Unassembled WGS sequence"/>
</dbReference>
<gene>
    <name evidence="2" type="ORF">NTEN_LOCUS5457</name>
    <name evidence="3" type="ORF">NTEN_LOCUS5469</name>
</gene>
<proteinExistence type="predicted"/>
<accession>A0A6H5GA05</accession>
<name>A0A6H5GA05_9HEMI</name>
<keyword evidence="4" id="KW-1185">Reference proteome</keyword>
<protein>
    <submittedName>
        <fullName evidence="3">Uncharacterized protein</fullName>
    </submittedName>
</protein>